<dbReference type="Proteomes" id="UP001596989">
    <property type="component" value="Unassembled WGS sequence"/>
</dbReference>
<sequence length="301" mass="34819">MVTFLNLSDLHIQSKKIEDIRIVLNALFEDIEKQNCKIDFILFNGDLINNGSQGLTGDKEFELAVNEFINPLLRVTGLSYNEFFIVPGNHDINRLKISEFIDLDITSKFNDRDRLNKFIDNIGSVDNKLLLRRLEDYNEFVEGLYPGKSPYTVRSNPLFSTYIIKIGEYKIGIACLNSSWGAYGGSSDINQLLIGVRQIDLAARDLADCHLKIAMFHHPLDWLKEFDREAIKDILFVNFNMVFNGHLHVQNQQMIVTEQFKTIMYRCGSLFENRLFNGYAITHVNMNTSEADIYLREYYDT</sequence>
<accession>A0ABW3HU81</accession>
<evidence type="ECO:0000313" key="3">
    <source>
        <dbReference type="Proteomes" id="UP001596989"/>
    </source>
</evidence>
<dbReference type="InterPro" id="IPR050535">
    <property type="entry name" value="DNA_Repair-Maintenance_Comp"/>
</dbReference>
<organism evidence="2 3">
    <name type="scientific">Paenibacillus chungangensis</name>
    <dbReference type="NCBI Taxonomy" id="696535"/>
    <lineage>
        <taxon>Bacteria</taxon>
        <taxon>Bacillati</taxon>
        <taxon>Bacillota</taxon>
        <taxon>Bacilli</taxon>
        <taxon>Bacillales</taxon>
        <taxon>Paenibacillaceae</taxon>
        <taxon>Paenibacillus</taxon>
    </lineage>
</organism>
<dbReference type="GO" id="GO:0016787">
    <property type="term" value="F:hydrolase activity"/>
    <property type="evidence" value="ECO:0007669"/>
    <property type="project" value="UniProtKB-KW"/>
</dbReference>
<proteinExistence type="predicted"/>
<protein>
    <submittedName>
        <fullName evidence="2">Metallophosphoesterase family protein</fullName>
        <ecNumber evidence="2">3.1.-.-</ecNumber>
    </submittedName>
</protein>
<evidence type="ECO:0000313" key="2">
    <source>
        <dbReference type="EMBL" id="MFD0961036.1"/>
    </source>
</evidence>
<comment type="caution">
    <text evidence="2">The sequence shown here is derived from an EMBL/GenBank/DDBJ whole genome shotgun (WGS) entry which is preliminary data.</text>
</comment>
<dbReference type="PANTHER" id="PTHR30337">
    <property type="entry name" value="COMPONENT OF ATP-DEPENDENT DSDNA EXONUCLEASE"/>
    <property type="match status" value="1"/>
</dbReference>
<dbReference type="Gene3D" id="3.60.21.10">
    <property type="match status" value="1"/>
</dbReference>
<keyword evidence="2" id="KW-0378">Hydrolase</keyword>
<dbReference type="CDD" id="cd00838">
    <property type="entry name" value="MPP_superfamily"/>
    <property type="match status" value="1"/>
</dbReference>
<reference evidence="3" key="1">
    <citation type="journal article" date="2019" name="Int. J. Syst. Evol. Microbiol.">
        <title>The Global Catalogue of Microorganisms (GCM) 10K type strain sequencing project: providing services to taxonomists for standard genome sequencing and annotation.</title>
        <authorList>
            <consortium name="The Broad Institute Genomics Platform"/>
            <consortium name="The Broad Institute Genome Sequencing Center for Infectious Disease"/>
            <person name="Wu L."/>
            <person name="Ma J."/>
        </authorList>
    </citation>
    <scope>NUCLEOTIDE SEQUENCE [LARGE SCALE GENOMIC DNA]</scope>
    <source>
        <strain evidence="3">CCUG 59129</strain>
    </source>
</reference>
<dbReference type="EC" id="3.1.-.-" evidence="2"/>
<dbReference type="EMBL" id="JBHTJZ010000028">
    <property type="protein sequence ID" value="MFD0961036.1"/>
    <property type="molecule type" value="Genomic_DNA"/>
</dbReference>
<dbReference type="Pfam" id="PF00149">
    <property type="entry name" value="Metallophos"/>
    <property type="match status" value="1"/>
</dbReference>
<keyword evidence="3" id="KW-1185">Reference proteome</keyword>
<evidence type="ECO:0000259" key="1">
    <source>
        <dbReference type="Pfam" id="PF00149"/>
    </source>
</evidence>
<name>A0ABW3HU81_9BACL</name>
<dbReference type="RefSeq" id="WP_377566214.1">
    <property type="nucleotide sequence ID" value="NZ_JBHTJZ010000028.1"/>
</dbReference>
<dbReference type="InterPro" id="IPR004843">
    <property type="entry name" value="Calcineurin-like_PHP"/>
</dbReference>
<dbReference type="PANTHER" id="PTHR30337:SF8">
    <property type="entry name" value="BLL4141 PROTEIN"/>
    <property type="match status" value="1"/>
</dbReference>
<feature type="domain" description="Calcineurin-like phosphoesterase" evidence="1">
    <location>
        <begin position="3"/>
        <end position="249"/>
    </location>
</feature>
<dbReference type="InterPro" id="IPR029052">
    <property type="entry name" value="Metallo-depent_PP-like"/>
</dbReference>
<dbReference type="SUPFAM" id="SSF56300">
    <property type="entry name" value="Metallo-dependent phosphatases"/>
    <property type="match status" value="1"/>
</dbReference>
<gene>
    <name evidence="2" type="ORF">ACFQ2I_16735</name>
</gene>